<organism evidence="1 2">
    <name type="scientific">Isachenkonia alkalipeptolytica</name>
    <dbReference type="NCBI Taxonomy" id="2565777"/>
    <lineage>
        <taxon>Bacteria</taxon>
        <taxon>Bacillati</taxon>
        <taxon>Bacillota</taxon>
        <taxon>Clostridia</taxon>
        <taxon>Eubacteriales</taxon>
        <taxon>Clostridiaceae</taxon>
        <taxon>Isachenkonia</taxon>
    </lineage>
</organism>
<reference evidence="1 2" key="1">
    <citation type="submission" date="2019-04" db="EMBL/GenBank/DDBJ databases">
        <title>Isachenkonia alkalipeptolytica gen. nov. sp. nov. a new anaerobic, alkiliphilic organothrophic bacterium capable to reduce synthesized ferrihydrite isolated from a soda lake.</title>
        <authorList>
            <person name="Toshchakov S.V."/>
            <person name="Zavarzina D.G."/>
            <person name="Zhilina T.N."/>
            <person name="Kostrikina N.A."/>
            <person name="Kublanov I.V."/>
        </authorList>
    </citation>
    <scope>NUCLEOTIDE SEQUENCE [LARGE SCALE GENOMIC DNA]</scope>
    <source>
        <strain evidence="1 2">Z-1701</strain>
    </source>
</reference>
<comment type="caution">
    <text evidence="1">The sequence shown here is derived from an EMBL/GenBank/DDBJ whole genome shotgun (WGS) entry which is preliminary data.</text>
</comment>
<dbReference type="RefSeq" id="WP_160720637.1">
    <property type="nucleotide sequence ID" value="NZ_SUMG01000007.1"/>
</dbReference>
<sequence length="237" mass="26915">MKKRIAVVVVFVSLWTLFVLYPNPYRLGVSGARIVKPVINPDAVSHLLEELPETPGEIEAYVLREIVPYQYDWQSYGVPFYFPRVEEVLARGRGDCKSRFVVLASIFEALDIPYERSFSLSHFWITYEGKEESSMESVENAFLVQGDEGVSLQIPRESLQDTYDTLRAGFWDAMPGHRKGLLLMGPPLSLFISAFVTAKEQGAYRFRGKALVFSNQLKATLKESRESSEENTQTNEA</sequence>
<dbReference type="EMBL" id="SUMG01000007">
    <property type="protein sequence ID" value="NBG88261.1"/>
    <property type="molecule type" value="Genomic_DNA"/>
</dbReference>
<evidence type="ECO:0000313" key="1">
    <source>
        <dbReference type="EMBL" id="NBG88261.1"/>
    </source>
</evidence>
<dbReference type="AlphaFoldDB" id="A0AA43XKX3"/>
<accession>A0AA43XKX3</accession>
<protein>
    <submittedName>
        <fullName evidence="1">Transglutaminase domain-containing protein</fullName>
    </submittedName>
</protein>
<gene>
    <name evidence="1" type="ORF">ISALK_07080</name>
</gene>
<name>A0AA43XKX3_9CLOT</name>
<keyword evidence="2" id="KW-1185">Reference proteome</keyword>
<dbReference type="Proteomes" id="UP000449710">
    <property type="component" value="Unassembled WGS sequence"/>
</dbReference>
<proteinExistence type="predicted"/>
<evidence type="ECO:0000313" key="2">
    <source>
        <dbReference type="Proteomes" id="UP000449710"/>
    </source>
</evidence>